<dbReference type="PANTHER" id="PTHR30469">
    <property type="entry name" value="MULTIDRUG RESISTANCE PROTEIN MDTA"/>
    <property type="match status" value="1"/>
</dbReference>
<dbReference type="GO" id="GO:0015562">
    <property type="term" value="F:efflux transmembrane transporter activity"/>
    <property type="evidence" value="ECO:0007669"/>
    <property type="project" value="TreeGrafter"/>
</dbReference>
<evidence type="ECO:0000313" key="2">
    <source>
        <dbReference type="Proteomes" id="UP000251800"/>
    </source>
</evidence>
<sequence length="543" mass="57920">MDDAFVALFGSTAEGRYQPILGLQSAAVIAAVDGLAGRESKARPELIESGAFWLLRVSALGALSHVWVLRPAGTAAGKIALIRRYTEASRRLAAGSLPTAQVPPVESSADSRAGSGRAVMDRLRAVMRQTPGRPRAWLGEMRLTLGRETGWPGVGLLQLRGDRVLWCELTAENTGKLQDSLHVFVAQLVAQGQRCLRSSQTWGDEPSELDKRLLLEEHGLSGFSLFLPAGSGVALFVAADVDEATGLELVDLLSLRAAPRASLVGRLRSRRGLAGVLAVLGLVLLWPIPMEVGAPATLVPADSQVIVATQAGKLAALHVGVGDQVRAGDVLARMTAPELIEADLQASLDAMLQSLNAKEALSRGDYGEYRILQQREAVSALQVEQGQRRLQELEIRAPADGRIADVLTPDQLGALKSVGDFVAELQFGSDMHVLIDLGAADAAQVEPGMSGDLVVRGVIGQAFPIRVLTHPVARSQPDGQSITQLLAAVERPGPSAPGDDLLFKGLTGFARLDGPRRPRIYVWTRPAIEYLQLAAWKYLGLPL</sequence>
<gene>
    <name evidence="1" type="ORF">DEH80_08165</name>
</gene>
<comment type="caution">
    <text evidence="1">The sequence shown here is derived from an EMBL/GenBank/DDBJ whole genome shotgun (WGS) entry which is preliminary data.</text>
</comment>
<dbReference type="EMBL" id="QEQK01000006">
    <property type="protein sequence ID" value="PWN56237.1"/>
    <property type="molecule type" value="Genomic_DNA"/>
</dbReference>
<dbReference type="GO" id="GO:1990281">
    <property type="term" value="C:efflux pump complex"/>
    <property type="evidence" value="ECO:0007669"/>
    <property type="project" value="TreeGrafter"/>
</dbReference>
<protein>
    <submittedName>
        <fullName evidence="1">Uncharacterized protein</fullName>
    </submittedName>
</protein>
<dbReference type="Proteomes" id="UP000251800">
    <property type="component" value="Unassembled WGS sequence"/>
</dbReference>
<organism evidence="1 2">
    <name type="scientific">Abyssibacter profundi</name>
    <dbReference type="NCBI Taxonomy" id="2182787"/>
    <lineage>
        <taxon>Bacteria</taxon>
        <taxon>Pseudomonadati</taxon>
        <taxon>Pseudomonadota</taxon>
        <taxon>Gammaproteobacteria</taxon>
        <taxon>Chromatiales</taxon>
        <taxon>Oceanococcaceae</taxon>
        <taxon>Abyssibacter</taxon>
    </lineage>
</organism>
<name>A0A363ULF7_9GAMM</name>
<evidence type="ECO:0000313" key="1">
    <source>
        <dbReference type="EMBL" id="PWN56237.1"/>
    </source>
</evidence>
<dbReference type="PANTHER" id="PTHR30469:SF33">
    <property type="entry name" value="SLR1207 PROTEIN"/>
    <property type="match status" value="1"/>
</dbReference>
<proteinExistence type="predicted"/>
<reference evidence="1 2" key="1">
    <citation type="submission" date="2018-05" db="EMBL/GenBank/DDBJ databases">
        <title>Abyssibacter profundi OUC007T gen. nov., sp. nov, a marine bacterium isolated from seawater of the Mariana Trench.</title>
        <authorList>
            <person name="Zhou S."/>
        </authorList>
    </citation>
    <scope>NUCLEOTIDE SEQUENCE [LARGE SCALE GENOMIC DNA]</scope>
    <source>
        <strain evidence="1 2">OUC007</strain>
    </source>
</reference>
<dbReference type="Gene3D" id="2.40.50.100">
    <property type="match status" value="1"/>
</dbReference>
<accession>A0A363ULF7</accession>
<keyword evidence="2" id="KW-1185">Reference proteome</keyword>
<dbReference type="AlphaFoldDB" id="A0A363ULF7"/>